<keyword evidence="6" id="KW-1185">Reference proteome</keyword>
<dbReference type="Gene3D" id="1.10.3890.10">
    <property type="entry name" value="HflD-like"/>
    <property type="match status" value="1"/>
</dbReference>
<keyword evidence="1 4" id="KW-1003">Cell membrane</keyword>
<dbReference type="Proteomes" id="UP000218899">
    <property type="component" value="Chromosome"/>
</dbReference>
<gene>
    <name evidence="4" type="primary">hflD</name>
    <name evidence="5" type="ORF">SVA_0198</name>
</gene>
<name>A0A1B4V027_9GAMM</name>
<evidence type="ECO:0000256" key="2">
    <source>
        <dbReference type="ARBA" id="ARBA00022490"/>
    </source>
</evidence>
<accession>A0A1B4V027</accession>
<dbReference type="KEGG" id="sva:SVA_0198"/>
<dbReference type="AlphaFoldDB" id="A0A1B4V027"/>
<dbReference type="NCBIfam" id="NF001246">
    <property type="entry name" value="PRK00218.1-2"/>
    <property type="match status" value="1"/>
</dbReference>
<keyword evidence="3 4" id="KW-0472">Membrane</keyword>
<dbReference type="GO" id="GO:0005737">
    <property type="term" value="C:cytoplasm"/>
    <property type="evidence" value="ECO:0007669"/>
    <property type="project" value="UniProtKB-SubCell"/>
</dbReference>
<protein>
    <recommendedName>
        <fullName evidence="4">High frequency lysogenization protein HflD homolog</fullName>
    </recommendedName>
</protein>
<organism evidence="5 6">
    <name type="scientific">Sulfurifustis variabilis</name>
    <dbReference type="NCBI Taxonomy" id="1675686"/>
    <lineage>
        <taxon>Bacteria</taxon>
        <taxon>Pseudomonadati</taxon>
        <taxon>Pseudomonadota</taxon>
        <taxon>Gammaproteobacteria</taxon>
        <taxon>Acidiferrobacterales</taxon>
        <taxon>Acidiferrobacteraceae</taxon>
        <taxon>Sulfurifustis</taxon>
    </lineage>
</organism>
<evidence type="ECO:0000313" key="5">
    <source>
        <dbReference type="EMBL" id="BAU46780.1"/>
    </source>
</evidence>
<dbReference type="InterPro" id="IPR035932">
    <property type="entry name" value="HflD-like_sf"/>
</dbReference>
<sequence>MSNAQDKVLALAGMFQAARLVQKLARDGRTETRPFAASVRSVLMIDAENAAEVYGGVGGVALGLKLLRDKLSGSAEPSDLELAKYVISMLQLEAALRRRPEVAEAIRAGVRAAETQMSLFHGESEDEEEEDDADTVHPRLVDLLAELYTQTLSTLNPRIMVSGEHGHLSNPEIAARVRAGLFAGIRSAVLWRQLGGNRWQLVLQRRAIAQEAERLLKSAERQ</sequence>
<proteinExistence type="inferred from homology"/>
<dbReference type="RefSeq" id="WP_096457501.1">
    <property type="nucleotide sequence ID" value="NZ_AP014936.1"/>
</dbReference>
<comment type="similarity">
    <text evidence="4">Belongs to the HflD family.</text>
</comment>
<dbReference type="GO" id="GO:0005886">
    <property type="term" value="C:plasma membrane"/>
    <property type="evidence" value="ECO:0007669"/>
    <property type="project" value="UniProtKB-SubCell"/>
</dbReference>
<dbReference type="EMBL" id="AP014936">
    <property type="protein sequence ID" value="BAU46780.1"/>
    <property type="molecule type" value="Genomic_DNA"/>
</dbReference>
<dbReference type="PANTHER" id="PTHR38100">
    <property type="entry name" value="HIGH FREQUENCY LYSOGENIZATION PROTEIN HFLD"/>
    <property type="match status" value="1"/>
</dbReference>
<evidence type="ECO:0000256" key="1">
    <source>
        <dbReference type="ARBA" id="ARBA00022475"/>
    </source>
</evidence>
<dbReference type="SUPFAM" id="SSF101322">
    <property type="entry name" value="YcfC-like"/>
    <property type="match status" value="1"/>
</dbReference>
<dbReference type="OrthoDB" id="9788031at2"/>
<keyword evidence="2 4" id="KW-0963">Cytoplasm</keyword>
<dbReference type="InterPro" id="IPR007451">
    <property type="entry name" value="HflD"/>
</dbReference>
<reference evidence="5 6" key="1">
    <citation type="submission" date="2015-08" db="EMBL/GenBank/DDBJ databases">
        <title>Complete genome sequence of Sulfurifustis variabilis.</title>
        <authorList>
            <person name="Miura A."/>
            <person name="Kojima H."/>
            <person name="Fukui M."/>
        </authorList>
    </citation>
    <scope>NUCLEOTIDE SEQUENCE [LARGE SCALE GENOMIC DNA]</scope>
    <source>
        <strain evidence="6">skN76</strain>
    </source>
</reference>
<comment type="subcellular location">
    <subcellularLocation>
        <location evidence="4">Cytoplasm</location>
    </subcellularLocation>
    <subcellularLocation>
        <location evidence="4">Cell membrane</location>
        <topology evidence="4">Peripheral membrane protein</topology>
        <orientation evidence="4">Cytoplasmic side</orientation>
    </subcellularLocation>
</comment>
<evidence type="ECO:0000256" key="3">
    <source>
        <dbReference type="ARBA" id="ARBA00023136"/>
    </source>
</evidence>
<dbReference type="HAMAP" id="MF_00695">
    <property type="entry name" value="HflD_protein"/>
    <property type="match status" value="1"/>
</dbReference>
<dbReference type="Pfam" id="PF04356">
    <property type="entry name" value="DUF489"/>
    <property type="match status" value="1"/>
</dbReference>
<evidence type="ECO:0000256" key="4">
    <source>
        <dbReference type="HAMAP-Rule" id="MF_00695"/>
    </source>
</evidence>
<evidence type="ECO:0000313" key="6">
    <source>
        <dbReference type="Proteomes" id="UP000218899"/>
    </source>
</evidence>
<dbReference type="PANTHER" id="PTHR38100:SF1">
    <property type="entry name" value="HIGH FREQUENCY LYSOGENIZATION PROTEIN HFLD"/>
    <property type="match status" value="1"/>
</dbReference>